<accession>A0ABV6JJB7</accession>
<evidence type="ECO:0000313" key="3">
    <source>
        <dbReference type="Proteomes" id="UP001589818"/>
    </source>
</evidence>
<gene>
    <name evidence="2" type="ORF">ACFFJ8_31545</name>
</gene>
<dbReference type="Proteomes" id="UP001589818">
    <property type="component" value="Unassembled WGS sequence"/>
</dbReference>
<name>A0ABV6JJB7_9BACL</name>
<reference evidence="2 3" key="1">
    <citation type="submission" date="2024-09" db="EMBL/GenBank/DDBJ databases">
        <authorList>
            <person name="Sun Q."/>
            <person name="Mori K."/>
        </authorList>
    </citation>
    <scope>NUCLEOTIDE SEQUENCE [LARGE SCALE GENOMIC DNA]</scope>
    <source>
        <strain evidence="2 3">CCM 4839</strain>
    </source>
</reference>
<dbReference type="RefSeq" id="WP_204817529.1">
    <property type="nucleotide sequence ID" value="NZ_JANHOF010000002.1"/>
</dbReference>
<keyword evidence="3" id="KW-1185">Reference proteome</keyword>
<comment type="caution">
    <text evidence="2">The sequence shown here is derived from an EMBL/GenBank/DDBJ whole genome shotgun (WGS) entry which is preliminary data.</text>
</comment>
<dbReference type="SUPFAM" id="SSF141371">
    <property type="entry name" value="PilZ domain-like"/>
    <property type="match status" value="1"/>
</dbReference>
<proteinExistence type="predicted"/>
<dbReference type="Gene3D" id="2.40.10.220">
    <property type="entry name" value="predicted glycosyltransferase like domains"/>
    <property type="match status" value="1"/>
</dbReference>
<sequence length="234" mass="26174">MTNQAGSSGTGWYGMVNTSFPLKALLHSRTVVEKDGYVSTGVLTHIEGDMLEVEMTEFKNFELGNPVHLTVYSPVGIHRVQSTIIGKAEGSLAVLFPPRAFSGLEEKRESTRVEMLINGSFRNVLRRQIQTSEGSEILEVEEWIEFTVRNASLAGLGFEVISGPQLHPADKVEAIVKTGFDLHCTLEIVHSKSGGDHTFYGARFEELGEQERRALRAFLLREQIAVYYRMKQIK</sequence>
<organism evidence="2 3">
    <name type="scientific">Paenibacillus mendelii</name>
    <dbReference type="NCBI Taxonomy" id="206163"/>
    <lineage>
        <taxon>Bacteria</taxon>
        <taxon>Bacillati</taxon>
        <taxon>Bacillota</taxon>
        <taxon>Bacilli</taxon>
        <taxon>Bacillales</taxon>
        <taxon>Paenibacillaceae</taxon>
        <taxon>Paenibacillus</taxon>
    </lineage>
</organism>
<dbReference type="Pfam" id="PF07238">
    <property type="entry name" value="PilZ"/>
    <property type="match status" value="1"/>
</dbReference>
<dbReference type="InterPro" id="IPR009875">
    <property type="entry name" value="PilZ_domain"/>
</dbReference>
<evidence type="ECO:0000259" key="1">
    <source>
        <dbReference type="Pfam" id="PF07238"/>
    </source>
</evidence>
<feature type="domain" description="PilZ" evidence="1">
    <location>
        <begin position="134"/>
        <end position="220"/>
    </location>
</feature>
<evidence type="ECO:0000313" key="2">
    <source>
        <dbReference type="EMBL" id="MFC0395891.1"/>
    </source>
</evidence>
<dbReference type="EMBL" id="JBHLVF010000047">
    <property type="protein sequence ID" value="MFC0395891.1"/>
    <property type="molecule type" value="Genomic_DNA"/>
</dbReference>
<protein>
    <submittedName>
        <fullName evidence="2">PilZ domain-containing protein</fullName>
    </submittedName>
</protein>